<sequence>IETPEPQHQLDSYPPPSNNIQSMSSMISHPRLHQLNIQGLLTMQFMNGGTDRDINFEQSIVTTDHFSTLQQKLPQTHSGSLPAQHEQAAEHTLHQQTSPRHERQDHRREQHQKSLHTQPHLLDRELTLVDFKDARVYEEYKHQKFVLEHKRLQQHQEQEMQVKYQRQ</sequence>
<feature type="region of interest" description="Disordered" evidence="1">
    <location>
        <begin position="1"/>
        <end position="23"/>
    </location>
</feature>
<dbReference type="EMBL" id="JAAAJA010000057">
    <property type="protein sequence ID" value="KAG0264129.1"/>
    <property type="molecule type" value="Genomic_DNA"/>
</dbReference>
<evidence type="ECO:0000313" key="2">
    <source>
        <dbReference type="EMBL" id="KAG0264129.1"/>
    </source>
</evidence>
<feature type="region of interest" description="Disordered" evidence="1">
    <location>
        <begin position="71"/>
        <end position="118"/>
    </location>
</feature>
<evidence type="ECO:0000313" key="3">
    <source>
        <dbReference type="Proteomes" id="UP000726737"/>
    </source>
</evidence>
<name>A0A9P6U7N6_9FUNG</name>
<protein>
    <submittedName>
        <fullName evidence="2">Uncharacterized protein</fullName>
    </submittedName>
</protein>
<accession>A0A9P6U7N6</accession>
<feature type="compositionally biased region" description="Polar residues" evidence="1">
    <location>
        <begin position="71"/>
        <end position="81"/>
    </location>
</feature>
<dbReference type="AlphaFoldDB" id="A0A9P6U7N6"/>
<feature type="non-terminal residue" evidence="2">
    <location>
        <position position="1"/>
    </location>
</feature>
<dbReference type="Proteomes" id="UP000726737">
    <property type="component" value="Unassembled WGS sequence"/>
</dbReference>
<feature type="compositionally biased region" description="Basic and acidic residues" evidence="1">
    <location>
        <begin position="87"/>
        <end position="112"/>
    </location>
</feature>
<comment type="caution">
    <text evidence="2">The sequence shown here is derived from an EMBL/GenBank/DDBJ whole genome shotgun (WGS) entry which is preliminary data.</text>
</comment>
<gene>
    <name evidence="2" type="ORF">BG011_007397</name>
</gene>
<keyword evidence="3" id="KW-1185">Reference proteome</keyword>
<evidence type="ECO:0000256" key="1">
    <source>
        <dbReference type="SAM" id="MobiDB-lite"/>
    </source>
</evidence>
<dbReference type="OrthoDB" id="10523558at2759"/>
<proteinExistence type="predicted"/>
<reference evidence="2" key="1">
    <citation type="journal article" date="2020" name="Fungal Divers.">
        <title>Resolving the Mortierellaceae phylogeny through synthesis of multi-gene phylogenetics and phylogenomics.</title>
        <authorList>
            <person name="Vandepol N."/>
            <person name="Liber J."/>
            <person name="Desiro A."/>
            <person name="Na H."/>
            <person name="Kennedy M."/>
            <person name="Barry K."/>
            <person name="Grigoriev I.V."/>
            <person name="Miller A.N."/>
            <person name="O'Donnell K."/>
            <person name="Stajich J.E."/>
            <person name="Bonito G."/>
        </authorList>
    </citation>
    <scope>NUCLEOTIDE SEQUENCE</scope>
    <source>
        <strain evidence="2">KOD948</strain>
    </source>
</reference>
<organism evidence="2 3">
    <name type="scientific">Mortierella polycephala</name>
    <dbReference type="NCBI Taxonomy" id="41804"/>
    <lineage>
        <taxon>Eukaryota</taxon>
        <taxon>Fungi</taxon>
        <taxon>Fungi incertae sedis</taxon>
        <taxon>Mucoromycota</taxon>
        <taxon>Mortierellomycotina</taxon>
        <taxon>Mortierellomycetes</taxon>
        <taxon>Mortierellales</taxon>
        <taxon>Mortierellaceae</taxon>
        <taxon>Mortierella</taxon>
    </lineage>
</organism>